<comment type="caution">
    <text evidence="4">The sequence shown here is derived from an EMBL/GenBank/DDBJ whole genome shotgun (WGS) entry which is preliminary data.</text>
</comment>
<evidence type="ECO:0000256" key="2">
    <source>
        <dbReference type="PIRNR" id="PIRNR001365"/>
    </source>
</evidence>
<dbReference type="AlphaFoldDB" id="A0A4R0XHC0"/>
<evidence type="ECO:0000256" key="1">
    <source>
        <dbReference type="ARBA" id="ARBA00023239"/>
    </source>
</evidence>
<proteinExistence type="inferred from homology"/>
<gene>
    <name evidence="4" type="ORF">BZM27_33030</name>
</gene>
<dbReference type="PANTHER" id="PTHR12128:SF38">
    <property type="entry name" value="DIHYDRODIPICOLINATE SYNTHETASE FAMILY PROTEIN (AFU_ORTHOLOGUE AFUA_6G00110)"/>
    <property type="match status" value="1"/>
</dbReference>
<dbReference type="SMART" id="SM01130">
    <property type="entry name" value="DHDPS"/>
    <property type="match status" value="1"/>
</dbReference>
<protein>
    <recommendedName>
        <fullName evidence="6">Dihydrodipicolinate synthase family protein</fullName>
    </recommendedName>
</protein>
<accession>A0A4R0XHC0</accession>
<dbReference type="Proteomes" id="UP000294200">
    <property type="component" value="Unassembled WGS sequence"/>
</dbReference>
<evidence type="ECO:0000313" key="5">
    <source>
        <dbReference type="Proteomes" id="UP000294200"/>
    </source>
</evidence>
<evidence type="ECO:0000256" key="3">
    <source>
        <dbReference type="PIRSR" id="PIRSR001365-2"/>
    </source>
</evidence>
<reference evidence="4 5" key="1">
    <citation type="submission" date="2017-02" db="EMBL/GenBank/DDBJ databases">
        <title>Paraburkholderia sophoroidis sp. nov. and Paraburkholderia steynii sp. nov. rhizobial symbionts of the fynbos legume Hypocalyptus sophoroides.</title>
        <authorList>
            <person name="Steenkamp E.T."/>
            <person name="Beukes C.W."/>
            <person name="Van Zyl E."/>
            <person name="Avontuur J."/>
            <person name="Chan W.Y."/>
            <person name="Hassen A."/>
            <person name="Palmer M."/>
            <person name="Mthombeni L."/>
            <person name="Phalane F."/>
            <person name="Sereme K."/>
            <person name="Venter S.N."/>
        </authorList>
    </citation>
    <scope>NUCLEOTIDE SEQUENCE [LARGE SCALE GENOMIC DNA]</scope>
    <source>
        <strain evidence="4 5">HC1.1ba</strain>
    </source>
</reference>
<dbReference type="CDD" id="cd00408">
    <property type="entry name" value="DHDPS-like"/>
    <property type="match status" value="1"/>
</dbReference>
<dbReference type="GO" id="GO:0008840">
    <property type="term" value="F:4-hydroxy-tetrahydrodipicolinate synthase activity"/>
    <property type="evidence" value="ECO:0007669"/>
    <property type="project" value="TreeGrafter"/>
</dbReference>
<dbReference type="PIRSF" id="PIRSF001365">
    <property type="entry name" value="DHDPS"/>
    <property type="match status" value="1"/>
</dbReference>
<dbReference type="InterPro" id="IPR002220">
    <property type="entry name" value="DapA-like"/>
</dbReference>
<dbReference type="InterPro" id="IPR013785">
    <property type="entry name" value="Aldolase_TIM"/>
</dbReference>
<dbReference type="EMBL" id="MWML01000161">
    <property type="protein sequence ID" value="TCG05531.1"/>
    <property type="molecule type" value="Genomic_DNA"/>
</dbReference>
<evidence type="ECO:0008006" key="6">
    <source>
        <dbReference type="Google" id="ProtNLM"/>
    </source>
</evidence>
<keyword evidence="1 2" id="KW-0456">Lyase</keyword>
<evidence type="ECO:0000313" key="4">
    <source>
        <dbReference type="EMBL" id="TCG05531.1"/>
    </source>
</evidence>
<sequence length="312" mass="33865">MDLAGVTTGVVTAFNPDGSFDWSSMELHIESLQGKGLKALLANAMMAEGLHLTRAERQLSLEFVLNRVDNRLPVIATIFGANTEEASEEAYAAAKSGAQALLVFPHPAFGGQPLDPAIPADYCRAIHQRSGLPIIVFRMPAATAPSFGLDVIERLAGQKGILGLKDSVADESLYQGRGAFLLDPNSPLKVFIDSDPVLLDCARRGVHGAMSICAAAFPQAYAELFRDCHRSTAERQSLILSEFTGLIFRAPKRDFRARLKEALLSQGTLRSSFVRPPLPRLTQQEIEEVLSVTTVTQSNLLKSSIEQPVSTY</sequence>
<feature type="binding site" evidence="3">
    <location>
        <position position="210"/>
    </location>
    <ligand>
        <name>pyruvate</name>
        <dbReference type="ChEBI" id="CHEBI:15361"/>
    </ligand>
</feature>
<keyword evidence="5" id="KW-1185">Reference proteome</keyword>
<comment type="similarity">
    <text evidence="2">Belongs to the DapA family.</text>
</comment>
<dbReference type="PANTHER" id="PTHR12128">
    <property type="entry name" value="DIHYDRODIPICOLINATE SYNTHASE"/>
    <property type="match status" value="1"/>
</dbReference>
<dbReference type="Pfam" id="PF00701">
    <property type="entry name" value="DHDPS"/>
    <property type="match status" value="1"/>
</dbReference>
<dbReference type="Gene3D" id="3.20.20.70">
    <property type="entry name" value="Aldolase class I"/>
    <property type="match status" value="1"/>
</dbReference>
<name>A0A4R0XHC0_9BURK</name>
<organism evidence="4 5">
    <name type="scientific">Paraburkholderia steynii</name>
    <dbReference type="NCBI Taxonomy" id="1245441"/>
    <lineage>
        <taxon>Bacteria</taxon>
        <taxon>Pseudomonadati</taxon>
        <taxon>Pseudomonadota</taxon>
        <taxon>Betaproteobacteria</taxon>
        <taxon>Burkholderiales</taxon>
        <taxon>Burkholderiaceae</taxon>
        <taxon>Paraburkholderia</taxon>
    </lineage>
</organism>
<dbReference type="SUPFAM" id="SSF51569">
    <property type="entry name" value="Aldolase"/>
    <property type="match status" value="1"/>
</dbReference>